<dbReference type="Proteomes" id="UP000887116">
    <property type="component" value="Unassembled WGS sequence"/>
</dbReference>
<name>A0A8X6I1B1_TRICU</name>
<sequence length="99" mass="11394">MLLSRNVKVRNVAFNQDCHITPFHTREDGVGSFVSVNGVFMYGERKIWSDSSFLQEKNIGLVLINEISLQDDTKSHTAHARLNNIELEKRINHYGYLES</sequence>
<accession>A0A8X6I1B1</accession>
<reference evidence="1" key="1">
    <citation type="submission" date="2020-07" db="EMBL/GenBank/DDBJ databases">
        <title>Multicomponent nature underlies the extraordinary mechanical properties of spider dragline silk.</title>
        <authorList>
            <person name="Kono N."/>
            <person name="Nakamura H."/>
            <person name="Mori M."/>
            <person name="Yoshida Y."/>
            <person name="Ohtoshi R."/>
            <person name="Malay A.D."/>
            <person name="Moran D.A.P."/>
            <person name="Tomita M."/>
            <person name="Numata K."/>
            <person name="Arakawa K."/>
        </authorList>
    </citation>
    <scope>NUCLEOTIDE SEQUENCE</scope>
</reference>
<evidence type="ECO:0000313" key="2">
    <source>
        <dbReference type="Proteomes" id="UP000887116"/>
    </source>
</evidence>
<evidence type="ECO:0000313" key="1">
    <source>
        <dbReference type="EMBL" id="GFR13609.1"/>
    </source>
</evidence>
<dbReference type="EMBL" id="BMAO01036872">
    <property type="protein sequence ID" value="GFR13609.1"/>
    <property type="molecule type" value="Genomic_DNA"/>
</dbReference>
<gene>
    <name evidence="1" type="ORF">TNCT_498781</name>
</gene>
<proteinExistence type="predicted"/>
<dbReference type="AlphaFoldDB" id="A0A8X6I1B1"/>
<protein>
    <submittedName>
        <fullName evidence="1">Uncharacterized protein</fullName>
    </submittedName>
</protein>
<comment type="caution">
    <text evidence="1">The sequence shown here is derived from an EMBL/GenBank/DDBJ whole genome shotgun (WGS) entry which is preliminary data.</text>
</comment>
<organism evidence="1 2">
    <name type="scientific">Trichonephila clavata</name>
    <name type="common">Joro spider</name>
    <name type="synonym">Nephila clavata</name>
    <dbReference type="NCBI Taxonomy" id="2740835"/>
    <lineage>
        <taxon>Eukaryota</taxon>
        <taxon>Metazoa</taxon>
        <taxon>Ecdysozoa</taxon>
        <taxon>Arthropoda</taxon>
        <taxon>Chelicerata</taxon>
        <taxon>Arachnida</taxon>
        <taxon>Araneae</taxon>
        <taxon>Araneomorphae</taxon>
        <taxon>Entelegynae</taxon>
        <taxon>Araneoidea</taxon>
        <taxon>Nephilidae</taxon>
        <taxon>Trichonephila</taxon>
    </lineage>
</organism>
<keyword evidence="2" id="KW-1185">Reference proteome</keyword>